<keyword evidence="2" id="KW-0813">Transport</keyword>
<keyword evidence="4 7" id="KW-0812">Transmembrane</keyword>
<comment type="caution">
    <text evidence="8">The sequence shown here is derived from an EMBL/GenBank/DDBJ whole genome shotgun (WGS) entry which is preliminary data.</text>
</comment>
<dbReference type="EMBL" id="SMRT01000036">
    <property type="protein sequence ID" value="TDF89743.1"/>
    <property type="molecule type" value="Genomic_DNA"/>
</dbReference>
<evidence type="ECO:0000256" key="3">
    <source>
        <dbReference type="ARBA" id="ARBA00022475"/>
    </source>
</evidence>
<dbReference type="PANTHER" id="PTHR36838">
    <property type="entry name" value="AUXIN EFFLUX CARRIER FAMILY PROTEIN"/>
    <property type="match status" value="1"/>
</dbReference>
<evidence type="ECO:0000313" key="8">
    <source>
        <dbReference type="EMBL" id="TDF89743.1"/>
    </source>
</evidence>
<feature type="transmembrane region" description="Helical" evidence="7">
    <location>
        <begin position="183"/>
        <end position="202"/>
    </location>
</feature>
<evidence type="ECO:0000256" key="1">
    <source>
        <dbReference type="ARBA" id="ARBA00004141"/>
    </source>
</evidence>
<dbReference type="GO" id="GO:0016020">
    <property type="term" value="C:membrane"/>
    <property type="evidence" value="ECO:0007669"/>
    <property type="project" value="UniProtKB-SubCell"/>
</dbReference>
<name>A0A4R5K778_9BACL</name>
<sequence length="297" mass="32708">MNHVTPIAILIGIGMMLQKIFKLEVKTLTKIILYLFLPAALLEMTYKSRISLETFFIVLLFLTIFYAVMLLIIEIYIRIRRLGKGMKGAVRNSVILDNNGNYGIPLNQLVFMNEPFALSIQIIVLMVQTVLLNTFGIYNVMGNLNLKQTLKTILMFPSIYCLAVALILNYLGVGIPSILAIPLNYLSDGFLAVALVTLGVQMGSMKWKLGNMDAIVTISLKLIIAPMVGLCIIFLLNIHGIAGQALILTCTVPTSLTGVLLAVEFDSESDFASQAAFSSTIASVVTVSLWIYVMQFL</sequence>
<keyword evidence="5 7" id="KW-1133">Transmembrane helix</keyword>
<dbReference type="InterPro" id="IPR004776">
    <property type="entry name" value="Mem_transp_PIN-like"/>
</dbReference>
<dbReference type="AlphaFoldDB" id="A0A4R5K778"/>
<accession>A0A4R5K778</accession>
<keyword evidence="3" id="KW-1003">Cell membrane</keyword>
<feature type="transmembrane region" description="Helical" evidence="7">
    <location>
        <begin position="54"/>
        <end position="77"/>
    </location>
</feature>
<dbReference type="PANTHER" id="PTHR36838:SF1">
    <property type="entry name" value="SLR1864 PROTEIN"/>
    <property type="match status" value="1"/>
</dbReference>
<feature type="transmembrane region" description="Helical" evidence="7">
    <location>
        <begin position="275"/>
        <end position="293"/>
    </location>
</feature>
<proteinExistence type="predicted"/>
<dbReference type="Pfam" id="PF03547">
    <property type="entry name" value="Mem_trans"/>
    <property type="match status" value="1"/>
</dbReference>
<dbReference type="Proteomes" id="UP000295636">
    <property type="component" value="Unassembled WGS sequence"/>
</dbReference>
<feature type="transmembrane region" description="Helical" evidence="7">
    <location>
        <begin position="25"/>
        <end position="42"/>
    </location>
</feature>
<evidence type="ECO:0000256" key="2">
    <source>
        <dbReference type="ARBA" id="ARBA00022448"/>
    </source>
</evidence>
<reference evidence="8 9" key="1">
    <citation type="submission" date="2019-03" db="EMBL/GenBank/DDBJ databases">
        <title>This is whole genome sequence of Paenibacillus sp MS74 strain.</title>
        <authorList>
            <person name="Trinh H.N."/>
        </authorList>
    </citation>
    <scope>NUCLEOTIDE SEQUENCE [LARGE SCALE GENOMIC DNA]</scope>
    <source>
        <strain evidence="8 9">MS74</strain>
    </source>
</reference>
<gene>
    <name evidence="8" type="ORF">E1757_34635</name>
</gene>
<protein>
    <submittedName>
        <fullName evidence="8">AEC family transporter</fullName>
    </submittedName>
</protein>
<keyword evidence="6 7" id="KW-0472">Membrane</keyword>
<dbReference type="OrthoDB" id="527159at2"/>
<evidence type="ECO:0000256" key="7">
    <source>
        <dbReference type="SAM" id="Phobius"/>
    </source>
</evidence>
<feature type="transmembrane region" description="Helical" evidence="7">
    <location>
        <begin position="214"/>
        <end position="238"/>
    </location>
</feature>
<keyword evidence="9" id="KW-1185">Reference proteome</keyword>
<feature type="transmembrane region" description="Helical" evidence="7">
    <location>
        <begin position="245"/>
        <end position="263"/>
    </location>
</feature>
<dbReference type="GO" id="GO:0055085">
    <property type="term" value="P:transmembrane transport"/>
    <property type="evidence" value="ECO:0007669"/>
    <property type="project" value="InterPro"/>
</dbReference>
<feature type="transmembrane region" description="Helical" evidence="7">
    <location>
        <begin position="153"/>
        <end position="171"/>
    </location>
</feature>
<organism evidence="8 9">
    <name type="scientific">Paenibacillus piri</name>
    <dbReference type="NCBI Taxonomy" id="2547395"/>
    <lineage>
        <taxon>Bacteria</taxon>
        <taxon>Bacillati</taxon>
        <taxon>Bacillota</taxon>
        <taxon>Bacilli</taxon>
        <taxon>Bacillales</taxon>
        <taxon>Paenibacillaceae</taxon>
        <taxon>Paenibacillus</taxon>
    </lineage>
</organism>
<evidence type="ECO:0000256" key="6">
    <source>
        <dbReference type="ARBA" id="ARBA00023136"/>
    </source>
</evidence>
<comment type="subcellular location">
    <subcellularLocation>
        <location evidence="1">Membrane</location>
        <topology evidence="1">Multi-pass membrane protein</topology>
    </subcellularLocation>
</comment>
<feature type="transmembrane region" description="Helical" evidence="7">
    <location>
        <begin position="116"/>
        <end position="141"/>
    </location>
</feature>
<evidence type="ECO:0000313" key="9">
    <source>
        <dbReference type="Proteomes" id="UP000295636"/>
    </source>
</evidence>
<evidence type="ECO:0000256" key="5">
    <source>
        <dbReference type="ARBA" id="ARBA00022989"/>
    </source>
</evidence>
<evidence type="ECO:0000256" key="4">
    <source>
        <dbReference type="ARBA" id="ARBA00022692"/>
    </source>
</evidence>